<dbReference type="PANTHER" id="PTHR33525">
    <property type="match status" value="1"/>
</dbReference>
<evidence type="ECO:0000259" key="1">
    <source>
        <dbReference type="PROSITE" id="PS51833"/>
    </source>
</evidence>
<dbReference type="Proteomes" id="UP000786185">
    <property type="component" value="Unassembled WGS sequence"/>
</dbReference>
<reference evidence="2" key="1">
    <citation type="journal article" date="2021" name="PeerJ">
        <title>Analysis of 44 Vibrio anguillarum genomes reveals high genetic diversity.</title>
        <authorList>
            <person name="Hansen M.J."/>
            <person name="Dalsgaard I."/>
        </authorList>
    </citation>
    <scope>NUCLEOTIDE SEQUENCE</scope>
    <source>
        <strain evidence="2">850617-1/1</strain>
    </source>
</reference>
<dbReference type="InterPro" id="IPR013976">
    <property type="entry name" value="HDOD"/>
</dbReference>
<feature type="domain" description="HDOD" evidence="1">
    <location>
        <begin position="28"/>
        <end position="219"/>
    </location>
</feature>
<organism evidence="2 3">
    <name type="scientific">Vibrio anguillarum</name>
    <name type="common">Listonella anguillarum</name>
    <dbReference type="NCBI Taxonomy" id="55601"/>
    <lineage>
        <taxon>Bacteria</taxon>
        <taxon>Pseudomonadati</taxon>
        <taxon>Pseudomonadota</taxon>
        <taxon>Gammaproteobacteria</taxon>
        <taxon>Vibrionales</taxon>
        <taxon>Vibrionaceae</taxon>
        <taxon>Vibrio</taxon>
    </lineage>
</organism>
<comment type="caution">
    <text evidence="2">The sequence shown here is derived from an EMBL/GenBank/DDBJ whole genome shotgun (WGS) entry which is preliminary data.</text>
</comment>
<dbReference type="SUPFAM" id="SSF109604">
    <property type="entry name" value="HD-domain/PDEase-like"/>
    <property type="match status" value="1"/>
</dbReference>
<dbReference type="EMBL" id="SCLC01000010">
    <property type="protein sequence ID" value="MBF4435647.1"/>
    <property type="molecule type" value="Genomic_DNA"/>
</dbReference>
<proteinExistence type="predicted"/>
<evidence type="ECO:0000313" key="2">
    <source>
        <dbReference type="EMBL" id="MBF4435647.1"/>
    </source>
</evidence>
<gene>
    <name evidence="2" type="ORF">ERJ77_14185</name>
</gene>
<dbReference type="InterPro" id="IPR052340">
    <property type="entry name" value="RNase_Y/CdgJ"/>
</dbReference>
<name>A0A241PU64_VIBAN</name>
<dbReference type="Pfam" id="PF08668">
    <property type="entry name" value="HDOD"/>
    <property type="match status" value="1"/>
</dbReference>
<dbReference type="PROSITE" id="PS51833">
    <property type="entry name" value="HDOD"/>
    <property type="match status" value="1"/>
</dbReference>
<dbReference type="Gene3D" id="1.10.3210.10">
    <property type="entry name" value="Hypothetical protein af1432"/>
    <property type="match status" value="1"/>
</dbReference>
<protein>
    <submittedName>
        <fullName evidence="2">HDOD domain-containing protein</fullName>
    </submittedName>
</protein>
<dbReference type="PANTHER" id="PTHR33525:SF6">
    <property type="entry name" value="HDOD DOMAIN-CONTAINING PROTEIN"/>
    <property type="match status" value="1"/>
</dbReference>
<evidence type="ECO:0000313" key="3">
    <source>
        <dbReference type="Proteomes" id="UP000786185"/>
    </source>
</evidence>
<sequence length="288" mass="31956">MRRLLLARAIERRKIMDEKALLARLNELPRIQQVLQELLEMVNKEEVDFGALTKKIAMEQVLSARLLRLANSAHFGGSRTVASINDAVIRVGSGSVRTMVVASVLSSAFPKIDTLDLQQYWSDTFEIAIIASKLGAACKLDANSVFTTGILHNIGQLMIHTLAPQEALKIRLCVDAGEVELEAQQQIIHTDANVLGAKLAKAWKFPDEMVDAIAYSAQPEKAQLSPKLARVLHFARDIHHQWDILTEKEKRLFLAEHPDARVLAISATFAETIDAVRGKGRELAEQLV</sequence>
<accession>A0A241PU64</accession>
<dbReference type="AlphaFoldDB" id="A0A241PU64"/>